<dbReference type="InterPro" id="IPR038277">
    <property type="entry name" value="UreF_sf"/>
</dbReference>
<evidence type="ECO:0000313" key="6">
    <source>
        <dbReference type="Proteomes" id="UP001161017"/>
    </source>
</evidence>
<dbReference type="HAMAP" id="MF_01385">
    <property type="entry name" value="UreF"/>
    <property type="match status" value="1"/>
</dbReference>
<dbReference type="EMBL" id="JAPUFD010000015">
    <property type="protein sequence ID" value="MDI1491730.1"/>
    <property type="molecule type" value="Genomic_DNA"/>
</dbReference>
<reference evidence="5" key="1">
    <citation type="journal article" date="2023" name="Genome Biol. Evol.">
        <title>First Whole Genome Sequence and Flow Cytometry Genome Size Data for the Lichen-Forming Fungus Ramalina farinacea (Ascomycota).</title>
        <authorList>
            <person name="Llewellyn T."/>
            <person name="Mian S."/>
            <person name="Hill R."/>
            <person name="Leitch I.J."/>
            <person name="Gaya E."/>
        </authorList>
    </citation>
    <scope>NUCLEOTIDE SEQUENCE</scope>
    <source>
        <strain evidence="5">LIQ254RAFAR</strain>
    </source>
</reference>
<dbReference type="InterPro" id="IPR002639">
    <property type="entry name" value="UreF"/>
</dbReference>
<feature type="compositionally biased region" description="Low complexity" evidence="4">
    <location>
        <begin position="60"/>
        <end position="71"/>
    </location>
</feature>
<dbReference type="PANTHER" id="PTHR33620">
    <property type="entry name" value="UREASE ACCESSORY PROTEIN F"/>
    <property type="match status" value="1"/>
</dbReference>
<comment type="caution">
    <text evidence="5">The sequence shown here is derived from an EMBL/GenBank/DDBJ whole genome shotgun (WGS) entry which is preliminary data.</text>
</comment>
<gene>
    <name evidence="5" type="ORF">OHK93_002940</name>
</gene>
<sequence length="328" mass="35319">MPSQAEEHSIDQEVAQLRAQIDNATARLKELRGKESTITTTTPSGNSLQPESDPNNDGLPISSTTPRTSTIGFKTSSIPPHSLLLLADSALPLGSFAFSSGLESYLAHHPPSHNSRPETLRQFMHMSITSMASATLPYLLAAYTAPQRLTELDDTLDACILCPVARRASISQGKALISVWERSLKVESAESVAKGALQGFCLGLKVQPVGAMKGKGEVEGVEQPVELNAHFPLVYAVVCAAQGLSDHQTAYTYLFNHAKAVASAAVRAGVLGPYAAQALLGSDWLRAELERALAREWETDIEDAGQTVPAIDVWMGRHELLYSRIFNS</sequence>
<dbReference type="Gene3D" id="1.10.4190.10">
    <property type="entry name" value="Urease accessory protein UreF"/>
    <property type="match status" value="1"/>
</dbReference>
<dbReference type="GO" id="GO:0016151">
    <property type="term" value="F:nickel cation binding"/>
    <property type="evidence" value="ECO:0007669"/>
    <property type="project" value="InterPro"/>
</dbReference>
<evidence type="ECO:0000256" key="1">
    <source>
        <dbReference type="ARBA" id="ARBA00022988"/>
    </source>
</evidence>
<evidence type="ECO:0008006" key="7">
    <source>
        <dbReference type="Google" id="ProtNLM"/>
    </source>
</evidence>
<accession>A0AA43TZA2</accession>
<organism evidence="5 6">
    <name type="scientific">Ramalina farinacea</name>
    <dbReference type="NCBI Taxonomy" id="258253"/>
    <lineage>
        <taxon>Eukaryota</taxon>
        <taxon>Fungi</taxon>
        <taxon>Dikarya</taxon>
        <taxon>Ascomycota</taxon>
        <taxon>Pezizomycotina</taxon>
        <taxon>Lecanoromycetes</taxon>
        <taxon>OSLEUM clade</taxon>
        <taxon>Lecanoromycetidae</taxon>
        <taxon>Lecanorales</taxon>
        <taxon>Lecanorineae</taxon>
        <taxon>Ramalinaceae</taxon>
        <taxon>Ramalina</taxon>
    </lineage>
</organism>
<keyword evidence="1" id="KW-0996">Nickel insertion</keyword>
<evidence type="ECO:0000256" key="3">
    <source>
        <dbReference type="ARBA" id="ARBA00046339"/>
    </source>
</evidence>
<dbReference type="PANTHER" id="PTHR33620:SF1">
    <property type="entry name" value="UREASE ACCESSORY PROTEIN F"/>
    <property type="match status" value="1"/>
</dbReference>
<feature type="compositionally biased region" description="Polar residues" evidence="4">
    <location>
        <begin position="36"/>
        <end position="55"/>
    </location>
</feature>
<keyword evidence="2" id="KW-0143">Chaperone</keyword>
<evidence type="ECO:0000256" key="2">
    <source>
        <dbReference type="ARBA" id="ARBA00023186"/>
    </source>
</evidence>
<dbReference type="Proteomes" id="UP001161017">
    <property type="component" value="Unassembled WGS sequence"/>
</dbReference>
<name>A0AA43TZA2_9LECA</name>
<dbReference type="AlphaFoldDB" id="A0AA43TZA2"/>
<feature type="region of interest" description="Disordered" evidence="4">
    <location>
        <begin position="29"/>
        <end position="73"/>
    </location>
</feature>
<protein>
    <recommendedName>
        <fullName evidence="7">Urease accessory protein UreF</fullName>
    </recommendedName>
</protein>
<dbReference type="Pfam" id="PF01730">
    <property type="entry name" value="UreF"/>
    <property type="match status" value="1"/>
</dbReference>
<keyword evidence="6" id="KW-1185">Reference proteome</keyword>
<comment type="similarity">
    <text evidence="3">Belongs to the UreF family.</text>
</comment>
<evidence type="ECO:0000313" key="5">
    <source>
        <dbReference type="EMBL" id="MDI1491730.1"/>
    </source>
</evidence>
<proteinExistence type="inferred from homology"/>
<evidence type="ECO:0000256" key="4">
    <source>
        <dbReference type="SAM" id="MobiDB-lite"/>
    </source>
</evidence>